<dbReference type="EMBL" id="LAVV01007580">
    <property type="protein sequence ID" value="KNZ55463.1"/>
    <property type="molecule type" value="Genomic_DNA"/>
</dbReference>
<dbReference type="GO" id="GO:0016020">
    <property type="term" value="C:membrane"/>
    <property type="evidence" value="ECO:0007669"/>
    <property type="project" value="UniProtKB-SubCell"/>
</dbReference>
<feature type="domain" description="Sugar phosphate transporter" evidence="8">
    <location>
        <begin position="5"/>
        <end position="319"/>
    </location>
</feature>
<keyword evidence="3 6" id="KW-1133">Transmembrane helix</keyword>
<evidence type="ECO:0000256" key="1">
    <source>
        <dbReference type="ARBA" id="ARBA00004141"/>
    </source>
</evidence>
<evidence type="ECO:0000313" key="10">
    <source>
        <dbReference type="Proteomes" id="UP000037035"/>
    </source>
</evidence>
<evidence type="ECO:0000256" key="7">
    <source>
        <dbReference type="SAM" id="SignalP"/>
    </source>
</evidence>
<dbReference type="Proteomes" id="UP000037035">
    <property type="component" value="Unassembled WGS sequence"/>
</dbReference>
<feature type="chain" id="PRO_5005568259" description="Sugar phosphate transporter domain-containing protein" evidence="7">
    <location>
        <begin position="19"/>
        <end position="530"/>
    </location>
</feature>
<feature type="transmembrane region" description="Helical" evidence="6">
    <location>
        <begin position="34"/>
        <end position="53"/>
    </location>
</feature>
<feature type="transmembrane region" description="Helical" evidence="6">
    <location>
        <begin position="275"/>
        <end position="296"/>
    </location>
</feature>
<name>A0A0L6V3W3_9BASI</name>
<evidence type="ECO:0000256" key="6">
    <source>
        <dbReference type="SAM" id="Phobius"/>
    </source>
</evidence>
<comment type="caution">
    <text evidence="9">The sequence shown here is derived from an EMBL/GenBank/DDBJ whole genome shotgun (WGS) entry which is preliminary data.</text>
</comment>
<sequence>MLPFILLCSLWYFSSALSSNTGKAILTRFPFPVTLTIIQFIFGALWSALCLILRNHNHPTTKKQHVPLGIRIPNQSTLRATCIMSLFSIAGHVFSSMAISRVPVSTVHTIKALSPLFTVIAYAGLFGVRYGFYTYLSLLPLTLGVMLACSFDMRANGVGFLCALGSTIIFVSQNIFGKKILPKDSSTSTTKGHHHTPQMDKLNLLFYSSAIAFLMMIPIWIYMDLAALWTLPSSNTTPTTHHATLGLASYFVINGTVHFGQCILAFSILSRTSPVTYSIASLIKRIAVICIAIVWFGQHVSLLQGFGMVLTFVGLYIYNLSKAEIEQGEKRRGILQHRQEVLLPSSAADMEPLPEEQEAILLAKNQFSPLHHHHPSEQQQIQFDNPFRHETLPHSSVQLLAKNQPPSNSSSARHHHHYPSSSSTTRQRAPSFPTPAPSSFIIPNDNLLVHHHHPLPHFHPPFLPNISSSSYNNKNTPDPPPPIKSSLQEPNSFRPIVNKDVFFFSRHLGEMQFTHTAAGDVGLRSRPPTN</sequence>
<evidence type="ECO:0000259" key="8">
    <source>
        <dbReference type="Pfam" id="PF03151"/>
    </source>
</evidence>
<reference evidence="9 10" key="1">
    <citation type="submission" date="2015-08" db="EMBL/GenBank/DDBJ databases">
        <title>Next Generation Sequencing and Analysis of the Genome of Puccinia sorghi L Schw, the Causal Agent of Maize Common Rust.</title>
        <authorList>
            <person name="Rochi L."/>
            <person name="Burguener G."/>
            <person name="Darino M."/>
            <person name="Turjanski A."/>
            <person name="Kreff E."/>
            <person name="Dieguez M.J."/>
            <person name="Sacco F."/>
        </authorList>
    </citation>
    <scope>NUCLEOTIDE SEQUENCE [LARGE SCALE GENOMIC DNA]</scope>
    <source>
        <strain evidence="9 10">RO10H11247</strain>
    </source>
</reference>
<feature type="signal peptide" evidence="7">
    <location>
        <begin position="1"/>
        <end position="18"/>
    </location>
</feature>
<comment type="subcellular location">
    <subcellularLocation>
        <location evidence="1">Membrane</location>
        <topology evidence="1">Multi-pass membrane protein</topology>
    </subcellularLocation>
</comment>
<feature type="region of interest" description="Disordered" evidence="5">
    <location>
        <begin position="466"/>
        <end position="490"/>
    </location>
</feature>
<evidence type="ECO:0000313" key="9">
    <source>
        <dbReference type="EMBL" id="KNZ55463.1"/>
    </source>
</evidence>
<evidence type="ECO:0000256" key="2">
    <source>
        <dbReference type="ARBA" id="ARBA00022692"/>
    </source>
</evidence>
<feature type="transmembrane region" description="Helical" evidence="6">
    <location>
        <begin position="157"/>
        <end position="176"/>
    </location>
</feature>
<evidence type="ECO:0000256" key="5">
    <source>
        <dbReference type="SAM" id="MobiDB-lite"/>
    </source>
</evidence>
<feature type="transmembrane region" description="Helical" evidence="6">
    <location>
        <begin position="302"/>
        <end position="321"/>
    </location>
</feature>
<keyword evidence="4 6" id="KW-0472">Membrane</keyword>
<dbReference type="VEuPathDB" id="FungiDB:VP01_2670g4"/>
<feature type="transmembrane region" description="Helical" evidence="6">
    <location>
        <begin position="204"/>
        <end position="223"/>
    </location>
</feature>
<feature type="compositionally biased region" description="Polar residues" evidence="5">
    <location>
        <begin position="466"/>
        <end position="476"/>
    </location>
</feature>
<dbReference type="InterPro" id="IPR050186">
    <property type="entry name" value="TPT_transporter"/>
</dbReference>
<dbReference type="SUPFAM" id="SSF103481">
    <property type="entry name" value="Multidrug resistance efflux transporter EmrE"/>
    <property type="match status" value="2"/>
</dbReference>
<feature type="transmembrane region" description="Helical" evidence="6">
    <location>
        <begin position="243"/>
        <end position="268"/>
    </location>
</feature>
<proteinExistence type="predicted"/>
<keyword evidence="10" id="KW-1185">Reference proteome</keyword>
<protein>
    <recommendedName>
        <fullName evidence="8">Sugar phosphate transporter domain-containing protein</fullName>
    </recommendedName>
</protein>
<evidence type="ECO:0000256" key="4">
    <source>
        <dbReference type="ARBA" id="ARBA00023136"/>
    </source>
</evidence>
<feature type="region of interest" description="Disordered" evidence="5">
    <location>
        <begin position="400"/>
        <end position="438"/>
    </location>
</feature>
<dbReference type="STRING" id="27349.A0A0L6V3W3"/>
<dbReference type="PANTHER" id="PTHR11132">
    <property type="entry name" value="SOLUTE CARRIER FAMILY 35"/>
    <property type="match status" value="1"/>
</dbReference>
<evidence type="ECO:0000256" key="3">
    <source>
        <dbReference type="ARBA" id="ARBA00022989"/>
    </source>
</evidence>
<keyword evidence="2 6" id="KW-0812">Transmembrane</keyword>
<accession>A0A0L6V3W3</accession>
<gene>
    <name evidence="9" type="ORF">VP01_2670g4</name>
</gene>
<dbReference type="Pfam" id="PF03151">
    <property type="entry name" value="TPT"/>
    <property type="match status" value="1"/>
</dbReference>
<dbReference type="InterPro" id="IPR037185">
    <property type="entry name" value="EmrE-like"/>
</dbReference>
<dbReference type="AlphaFoldDB" id="A0A0L6V3W3"/>
<dbReference type="InterPro" id="IPR004853">
    <property type="entry name" value="Sugar_P_trans_dom"/>
</dbReference>
<organism evidence="9 10">
    <name type="scientific">Puccinia sorghi</name>
    <dbReference type="NCBI Taxonomy" id="27349"/>
    <lineage>
        <taxon>Eukaryota</taxon>
        <taxon>Fungi</taxon>
        <taxon>Dikarya</taxon>
        <taxon>Basidiomycota</taxon>
        <taxon>Pucciniomycotina</taxon>
        <taxon>Pucciniomycetes</taxon>
        <taxon>Pucciniales</taxon>
        <taxon>Pucciniaceae</taxon>
        <taxon>Puccinia</taxon>
    </lineage>
</organism>
<keyword evidence="7" id="KW-0732">Signal</keyword>
<dbReference type="OrthoDB" id="1588579at2759"/>
<feature type="transmembrane region" description="Helical" evidence="6">
    <location>
        <begin position="105"/>
        <end position="125"/>
    </location>
</feature>